<dbReference type="PANTHER" id="PTHR11842:SF10">
    <property type="entry name" value="MITOTIC SPINDLE ASSEMBLY CHECKPOINT PROTEIN MAD2B"/>
    <property type="match status" value="1"/>
</dbReference>
<organism evidence="3 4">
    <name type="scientific">Gracilariopsis chorda</name>
    <dbReference type="NCBI Taxonomy" id="448386"/>
    <lineage>
        <taxon>Eukaryota</taxon>
        <taxon>Rhodophyta</taxon>
        <taxon>Florideophyceae</taxon>
        <taxon>Rhodymeniophycidae</taxon>
        <taxon>Gracilariales</taxon>
        <taxon>Gracilariaceae</taxon>
        <taxon>Gracilariopsis</taxon>
    </lineage>
</organism>
<feature type="domain" description="HORMA" evidence="2">
    <location>
        <begin position="9"/>
        <end position="228"/>
    </location>
</feature>
<accession>A0A2V3IP30</accession>
<gene>
    <name evidence="3" type="ORF">BWQ96_06445</name>
</gene>
<evidence type="ECO:0000313" key="4">
    <source>
        <dbReference type="Proteomes" id="UP000247409"/>
    </source>
</evidence>
<dbReference type="PANTHER" id="PTHR11842">
    <property type="entry name" value="MITOTIC SPINDLE ASSEMBLY CHECKPOINT PROTEIN MAD2"/>
    <property type="match status" value="1"/>
</dbReference>
<feature type="region of interest" description="Disordered" evidence="1">
    <location>
        <begin position="164"/>
        <end position="200"/>
    </location>
</feature>
<dbReference type="EMBL" id="NBIV01000110">
    <property type="protein sequence ID" value="PXF43824.1"/>
    <property type="molecule type" value="Genomic_DNA"/>
</dbReference>
<dbReference type="SUPFAM" id="SSF56019">
    <property type="entry name" value="The spindle assembly checkpoint protein mad2"/>
    <property type="match status" value="1"/>
</dbReference>
<comment type="caution">
    <text evidence="3">The sequence shown here is derived from an EMBL/GenBank/DDBJ whole genome shotgun (WGS) entry which is preliminary data.</text>
</comment>
<proteinExistence type="predicted"/>
<dbReference type="InterPro" id="IPR036570">
    <property type="entry name" value="HORMA_dom_sf"/>
</dbReference>
<sequence>MSEAEKRRALVVNRLCEFLVVVTHAIVHLHEVYPPRMFELREKYGVGTFYSKHEAVNTYIKDTVQSLHAWFMKDLIEWIAIAVYECQSQKSIARYVFETSVVARNEEDVNAASLACVDNAFRAHLCRVLSNRGATDVRDESADEKRGDQSELSFDYVVGTKGVHTDENWMPADGGERREPRWRSGTAEEGGPTAPPVAVPPAHAVCIPLKDADLASATLRLRSRLESA</sequence>
<evidence type="ECO:0000313" key="3">
    <source>
        <dbReference type="EMBL" id="PXF43824.1"/>
    </source>
</evidence>
<dbReference type="PROSITE" id="PS50815">
    <property type="entry name" value="HORMA"/>
    <property type="match status" value="1"/>
</dbReference>
<reference evidence="3 4" key="1">
    <citation type="journal article" date="2018" name="Mol. Biol. Evol.">
        <title>Analysis of the draft genome of the red seaweed Gracilariopsis chorda provides insights into genome size evolution in Rhodophyta.</title>
        <authorList>
            <person name="Lee J."/>
            <person name="Yang E.C."/>
            <person name="Graf L."/>
            <person name="Yang J.H."/>
            <person name="Qiu H."/>
            <person name="Zel Zion U."/>
            <person name="Chan C.X."/>
            <person name="Stephens T.G."/>
            <person name="Weber A.P.M."/>
            <person name="Boo G.H."/>
            <person name="Boo S.M."/>
            <person name="Kim K.M."/>
            <person name="Shin Y."/>
            <person name="Jung M."/>
            <person name="Lee S.J."/>
            <person name="Yim H.S."/>
            <person name="Lee J.H."/>
            <person name="Bhattacharya D."/>
            <person name="Yoon H.S."/>
        </authorList>
    </citation>
    <scope>NUCLEOTIDE SEQUENCE [LARGE SCALE GENOMIC DNA]</scope>
    <source>
        <strain evidence="3 4">SKKU-2015</strain>
        <tissue evidence="3">Whole body</tissue>
    </source>
</reference>
<dbReference type="InterPro" id="IPR045091">
    <property type="entry name" value="Mad2-like"/>
</dbReference>
<dbReference type="AlphaFoldDB" id="A0A2V3IP30"/>
<dbReference type="GO" id="GO:0016035">
    <property type="term" value="C:zeta DNA polymerase complex"/>
    <property type="evidence" value="ECO:0007669"/>
    <property type="project" value="TreeGrafter"/>
</dbReference>
<keyword evidence="4" id="KW-1185">Reference proteome</keyword>
<dbReference type="Proteomes" id="UP000247409">
    <property type="component" value="Unassembled WGS sequence"/>
</dbReference>
<dbReference type="InterPro" id="IPR003511">
    <property type="entry name" value="HORMA_dom"/>
</dbReference>
<evidence type="ECO:0000259" key="2">
    <source>
        <dbReference type="PROSITE" id="PS50815"/>
    </source>
</evidence>
<protein>
    <submittedName>
        <fullName evidence="3">Mitotic spindle assembly checkpoint protein MAD2B</fullName>
    </submittedName>
</protein>
<dbReference type="STRING" id="448386.A0A2V3IP30"/>
<evidence type="ECO:0000256" key="1">
    <source>
        <dbReference type="SAM" id="MobiDB-lite"/>
    </source>
</evidence>
<dbReference type="Gene3D" id="3.30.900.10">
    <property type="entry name" value="HORMA domain"/>
    <property type="match status" value="1"/>
</dbReference>
<name>A0A2V3IP30_9FLOR</name>
<dbReference type="OrthoDB" id="21254at2759"/>